<dbReference type="OrthoDB" id="3266957at2759"/>
<proteinExistence type="predicted"/>
<protein>
    <submittedName>
        <fullName evidence="3">Uncharacterized protein</fullName>
    </submittedName>
</protein>
<name>A0A2G8RVQ9_9APHY</name>
<dbReference type="Proteomes" id="UP000230002">
    <property type="component" value="Unassembled WGS sequence"/>
</dbReference>
<dbReference type="EMBL" id="AYKW01000045">
    <property type="protein sequence ID" value="PIL25593.1"/>
    <property type="molecule type" value="Genomic_DNA"/>
</dbReference>
<organism evidence="3 4">
    <name type="scientific">Ganoderma sinense ZZ0214-1</name>
    <dbReference type="NCBI Taxonomy" id="1077348"/>
    <lineage>
        <taxon>Eukaryota</taxon>
        <taxon>Fungi</taxon>
        <taxon>Dikarya</taxon>
        <taxon>Basidiomycota</taxon>
        <taxon>Agaricomycotina</taxon>
        <taxon>Agaricomycetes</taxon>
        <taxon>Polyporales</taxon>
        <taxon>Polyporaceae</taxon>
        <taxon>Ganoderma</taxon>
    </lineage>
</organism>
<sequence>MPIPTKKDLERIVGELRTEVSTLTEDRQKIADELTAAQAALAAAEVQIVTAQEATAAAEAARDLLQQQLDEAAAAQAPLGPSNQLNGPQIPRPSGPSWSIRESMQVTPSEYAEIQRTVRSLVIWASLDWTDDFRRQDPDKLATLFRAAHAAHPILQRYTNNWATAAIARQYMQNKHKHAYKQGYISKRRAHRVGDRN</sequence>
<gene>
    <name evidence="3" type="ORF">GSI_11341</name>
</gene>
<keyword evidence="4" id="KW-1185">Reference proteome</keyword>
<evidence type="ECO:0000313" key="3">
    <source>
        <dbReference type="EMBL" id="PIL25593.1"/>
    </source>
</evidence>
<dbReference type="AlphaFoldDB" id="A0A2G8RVQ9"/>
<evidence type="ECO:0000256" key="2">
    <source>
        <dbReference type="SAM" id="MobiDB-lite"/>
    </source>
</evidence>
<dbReference type="STRING" id="1077348.A0A2G8RVQ9"/>
<feature type="region of interest" description="Disordered" evidence="2">
    <location>
        <begin position="78"/>
        <end position="97"/>
    </location>
</feature>
<evidence type="ECO:0000256" key="1">
    <source>
        <dbReference type="SAM" id="Coils"/>
    </source>
</evidence>
<feature type="coiled-coil region" evidence="1">
    <location>
        <begin position="6"/>
        <end position="75"/>
    </location>
</feature>
<reference evidence="3 4" key="1">
    <citation type="journal article" date="2015" name="Sci. Rep.">
        <title>Chromosome-level genome map provides insights into diverse defense mechanisms in the medicinal fungus Ganoderma sinense.</title>
        <authorList>
            <person name="Zhu Y."/>
            <person name="Xu J."/>
            <person name="Sun C."/>
            <person name="Zhou S."/>
            <person name="Xu H."/>
            <person name="Nelson D.R."/>
            <person name="Qian J."/>
            <person name="Song J."/>
            <person name="Luo H."/>
            <person name="Xiang L."/>
            <person name="Li Y."/>
            <person name="Xu Z."/>
            <person name="Ji A."/>
            <person name="Wang L."/>
            <person name="Lu S."/>
            <person name="Hayward A."/>
            <person name="Sun W."/>
            <person name="Li X."/>
            <person name="Schwartz D.C."/>
            <person name="Wang Y."/>
            <person name="Chen S."/>
        </authorList>
    </citation>
    <scope>NUCLEOTIDE SEQUENCE [LARGE SCALE GENOMIC DNA]</scope>
    <source>
        <strain evidence="3 4">ZZ0214-1</strain>
    </source>
</reference>
<accession>A0A2G8RVQ9</accession>
<evidence type="ECO:0000313" key="4">
    <source>
        <dbReference type="Proteomes" id="UP000230002"/>
    </source>
</evidence>
<keyword evidence="1" id="KW-0175">Coiled coil</keyword>
<comment type="caution">
    <text evidence="3">The sequence shown here is derived from an EMBL/GenBank/DDBJ whole genome shotgun (WGS) entry which is preliminary data.</text>
</comment>